<keyword evidence="2" id="KW-0732">Signal</keyword>
<proteinExistence type="inferred from homology"/>
<dbReference type="SUPFAM" id="SSF56601">
    <property type="entry name" value="beta-lactamase/transpeptidase-like"/>
    <property type="match status" value="1"/>
</dbReference>
<dbReference type="InterPro" id="IPR001967">
    <property type="entry name" value="Peptidase_S11_N"/>
</dbReference>
<gene>
    <name evidence="9" type="ORF">R2G56_10545</name>
</gene>
<feature type="domain" description="SPOR" evidence="8">
    <location>
        <begin position="354"/>
        <end position="438"/>
    </location>
</feature>
<keyword evidence="9" id="KW-0645">Protease</keyword>
<dbReference type="EC" id="3.4.-.-" evidence="9"/>
<evidence type="ECO:0000256" key="4">
    <source>
        <dbReference type="ARBA" id="ARBA00022960"/>
    </source>
</evidence>
<evidence type="ECO:0000313" key="9">
    <source>
        <dbReference type="EMBL" id="MDV6226723.1"/>
    </source>
</evidence>
<keyword evidence="5" id="KW-0573">Peptidoglycan synthesis</keyword>
<keyword evidence="9" id="KW-0121">Carboxypeptidase</keyword>
<dbReference type="InterPro" id="IPR012338">
    <property type="entry name" value="Beta-lactam/transpept-like"/>
</dbReference>
<dbReference type="InterPro" id="IPR018044">
    <property type="entry name" value="Peptidase_S11"/>
</dbReference>
<evidence type="ECO:0000256" key="5">
    <source>
        <dbReference type="ARBA" id="ARBA00022984"/>
    </source>
</evidence>
<dbReference type="PANTHER" id="PTHR21581:SF6">
    <property type="entry name" value="TRAFFICKING PROTEIN PARTICLE COMPLEX SUBUNIT 12"/>
    <property type="match status" value="1"/>
</dbReference>
<dbReference type="Gene3D" id="3.30.70.1070">
    <property type="entry name" value="Sporulation related repeat"/>
    <property type="match status" value="1"/>
</dbReference>
<evidence type="ECO:0000256" key="6">
    <source>
        <dbReference type="ARBA" id="ARBA00023316"/>
    </source>
</evidence>
<evidence type="ECO:0000259" key="8">
    <source>
        <dbReference type="PROSITE" id="PS51724"/>
    </source>
</evidence>
<dbReference type="PROSITE" id="PS51724">
    <property type="entry name" value="SPOR"/>
    <property type="match status" value="1"/>
</dbReference>
<dbReference type="PRINTS" id="PR00725">
    <property type="entry name" value="DADACBPTASE1"/>
</dbReference>
<dbReference type="GO" id="GO:0004180">
    <property type="term" value="F:carboxypeptidase activity"/>
    <property type="evidence" value="ECO:0007669"/>
    <property type="project" value="UniProtKB-KW"/>
</dbReference>
<evidence type="ECO:0000256" key="1">
    <source>
        <dbReference type="ARBA" id="ARBA00007164"/>
    </source>
</evidence>
<evidence type="ECO:0000256" key="7">
    <source>
        <dbReference type="RuleBase" id="RU004016"/>
    </source>
</evidence>
<dbReference type="PANTHER" id="PTHR21581">
    <property type="entry name" value="D-ALANYL-D-ALANINE CARBOXYPEPTIDASE"/>
    <property type="match status" value="1"/>
</dbReference>
<keyword evidence="4" id="KW-0133">Cell shape</keyword>
<keyword evidence="6" id="KW-0961">Cell wall biogenesis/degradation</keyword>
<comment type="caution">
    <text evidence="9">The sequence shown here is derived from an EMBL/GenBank/DDBJ whole genome shotgun (WGS) entry which is preliminary data.</text>
</comment>
<dbReference type="Proteomes" id="UP001185659">
    <property type="component" value="Unassembled WGS sequence"/>
</dbReference>
<sequence length="438" mass="46871">MRLPGKILTALFLSCLMVFGVIGQASANSKYAGIVMDAKTGKVLYESNADSLRYPASLTKMMTAYMLFEAMESGRISKNSRIPVSRNAAAEPPTNIALKPGDSLTVDQAIRALVTRSANDVATAVAEFLGGSESKFASMMTAKARKLGMSRTTFKNAHGLPNSKQKTTARDMAKLSIALREHYPQYYSYFQTSSFTYKKRRYGNHNRLLGRVKGVDGIKTGYTRASGFNLASSVQANGRSIVAVVMGGRTSRSRDAHMADLIKRYLNNGSTGRDRMLIAKAPGGARTALAAMIPGSEVPLPTDRPEAQTLTAYAPEQPVKAAAVMNTAVPRPRVAVAAVDPMPTASTNAAATETASMGGWVIQVASLPTEDEALMVLAQTEQKAGSVLARAVPITETFEKGGVVYHRARFVGFNSKSDAWGACASLKKKSISCYAVQQ</sequence>
<reference evidence="9 10" key="1">
    <citation type="submission" date="2023-10" db="EMBL/GenBank/DDBJ databases">
        <authorList>
            <person name="Venkata Ramana C."/>
            <person name="Sasikala C."/>
            <person name="Dhurka M."/>
        </authorList>
    </citation>
    <scope>NUCLEOTIDE SEQUENCE [LARGE SCALE GENOMIC DNA]</scope>
    <source>
        <strain evidence="9 10">KCTC 32151</strain>
    </source>
</reference>
<dbReference type="Pfam" id="PF05036">
    <property type="entry name" value="SPOR"/>
    <property type="match status" value="1"/>
</dbReference>
<keyword evidence="3 9" id="KW-0378">Hydrolase</keyword>
<evidence type="ECO:0000256" key="2">
    <source>
        <dbReference type="ARBA" id="ARBA00022729"/>
    </source>
</evidence>
<comment type="similarity">
    <text evidence="1 7">Belongs to the peptidase S11 family.</text>
</comment>
<evidence type="ECO:0000256" key="3">
    <source>
        <dbReference type="ARBA" id="ARBA00022801"/>
    </source>
</evidence>
<evidence type="ECO:0000313" key="10">
    <source>
        <dbReference type="Proteomes" id="UP001185659"/>
    </source>
</evidence>
<dbReference type="InterPro" id="IPR007730">
    <property type="entry name" value="SPOR-like_dom"/>
</dbReference>
<dbReference type="InterPro" id="IPR036680">
    <property type="entry name" value="SPOR-like_sf"/>
</dbReference>
<protein>
    <submittedName>
        <fullName evidence="9">D-alanyl-D-alanine carboxypeptidase family protein</fullName>
        <ecNumber evidence="9">3.4.-.-</ecNumber>
    </submittedName>
</protein>
<keyword evidence="10" id="KW-1185">Reference proteome</keyword>
<name>A0ABU4AKF6_9HYPH</name>
<organism evidence="9 10">
    <name type="scientific">Nitratireductor aquimarinus</name>
    <dbReference type="NCBI Taxonomy" id="889300"/>
    <lineage>
        <taxon>Bacteria</taxon>
        <taxon>Pseudomonadati</taxon>
        <taxon>Pseudomonadota</taxon>
        <taxon>Alphaproteobacteria</taxon>
        <taxon>Hyphomicrobiales</taxon>
        <taxon>Phyllobacteriaceae</taxon>
        <taxon>Nitratireductor</taxon>
    </lineage>
</organism>
<accession>A0ABU4AKF6</accession>
<dbReference type="Pfam" id="PF00768">
    <property type="entry name" value="Peptidase_S11"/>
    <property type="match status" value="1"/>
</dbReference>
<dbReference type="EMBL" id="JAWLIP010000004">
    <property type="protein sequence ID" value="MDV6226723.1"/>
    <property type="molecule type" value="Genomic_DNA"/>
</dbReference>
<dbReference type="Gene3D" id="3.40.710.10">
    <property type="entry name" value="DD-peptidase/beta-lactamase superfamily"/>
    <property type="match status" value="1"/>
</dbReference>